<dbReference type="SUPFAM" id="SSF52172">
    <property type="entry name" value="CheY-like"/>
    <property type="match status" value="1"/>
</dbReference>
<keyword evidence="2" id="KW-0597">Phosphoprotein</keyword>
<evidence type="ECO:0000313" key="5">
    <source>
        <dbReference type="Proteomes" id="UP000248783"/>
    </source>
</evidence>
<dbReference type="PANTHER" id="PTHR43156">
    <property type="entry name" value="STAGE II SPORULATION PROTEIN E-RELATED"/>
    <property type="match status" value="1"/>
</dbReference>
<reference evidence="4 5" key="1">
    <citation type="submission" date="2018-06" db="EMBL/GenBank/DDBJ databases">
        <title>Whole genome sequencing of a novel hydrocarbon degrading bacterial strain, PW21 isolated from oil contaminated produced water sample.</title>
        <authorList>
            <person name="Nagkirti P."/>
            <person name="Shaikh A."/>
            <person name="Gowdaman V."/>
            <person name="Engineer A.E."/>
            <person name="Dagar S."/>
            <person name="Dhakephalkar P.K."/>
        </authorList>
    </citation>
    <scope>NUCLEOTIDE SEQUENCE [LARGE SCALE GENOMIC DNA]</scope>
    <source>
        <strain evidence="4 5">PW21</strain>
    </source>
</reference>
<dbReference type="EMBL" id="QKWH01000005">
    <property type="protein sequence ID" value="PZR53095.1"/>
    <property type="molecule type" value="Genomic_DNA"/>
</dbReference>
<dbReference type="Proteomes" id="UP000248783">
    <property type="component" value="Unassembled WGS sequence"/>
</dbReference>
<evidence type="ECO:0000256" key="1">
    <source>
        <dbReference type="ARBA" id="ARBA00022801"/>
    </source>
</evidence>
<dbReference type="PROSITE" id="PS50110">
    <property type="entry name" value="RESPONSE_REGULATORY"/>
    <property type="match status" value="1"/>
</dbReference>
<name>A0A2W5WZ06_9MICO</name>
<dbReference type="AlphaFoldDB" id="A0A2W5WZ06"/>
<accession>A0A2W5WZ06</accession>
<gene>
    <name evidence="4" type="ORF">DNL40_08795</name>
</gene>
<dbReference type="RefSeq" id="WP_111250888.1">
    <property type="nucleotide sequence ID" value="NZ_QKWH01000005.1"/>
</dbReference>
<dbReference type="PANTHER" id="PTHR43156:SF2">
    <property type="entry name" value="STAGE II SPORULATION PROTEIN E"/>
    <property type="match status" value="1"/>
</dbReference>
<dbReference type="Gene3D" id="3.60.40.10">
    <property type="entry name" value="PPM-type phosphatase domain"/>
    <property type="match status" value="1"/>
</dbReference>
<sequence>MTETMTGTVLVVDDTPAHRYVMTSWLRRAGFTVVEAGTGSEALALSGPDLDAVVLDVNLPDIPGTEVCARIKAAEETAHLPVLHVSATSTDVASRTAGLEQGADAYLVEPLDRGEFLATVGVLCRTHEAHRDADRAAQRMERLSAALVPLHRARSYDRLADDAAVGASQVLGRPALAIAGVEHEDVVRALCVRTDAPLVRSRSRDPITGLDPAGPSVLAGSAVPPTWRDLLARMDRQPSGWYTTVLTDSSGAVVGGLAVGVDDREPLRSEDVDAVHRLSEAMSVALSNLRSFAEEHRVALALQSAMLPGALPAGGPLEIAARYVAADEMLAVGGDFYDAFELGEGRTALVIGDVQGHSLRAATVMGQLRTALRAYLIEGHPPARATELLNVLLRRSHPEFVTACVCVVDTATGRLEMVNAGHLPPLLVGADGTARFLRGTTRLLGMDADEPRTSRTEQLRPGDTLLLVTDGLVERRGVSLRHNLGVLESVTAGLAGTDPQELCDAVLRHFDDGHEDDVAVLAARWVGPPVPVAEVQSPVMAGTGS</sequence>
<protein>
    <recommendedName>
        <fullName evidence="3">Response regulatory domain-containing protein</fullName>
    </recommendedName>
</protein>
<comment type="caution">
    <text evidence="4">The sequence shown here is derived from an EMBL/GenBank/DDBJ whole genome shotgun (WGS) entry which is preliminary data.</text>
</comment>
<dbReference type="SMART" id="SM00331">
    <property type="entry name" value="PP2C_SIG"/>
    <property type="match status" value="1"/>
</dbReference>
<feature type="domain" description="Response regulatory" evidence="3">
    <location>
        <begin position="8"/>
        <end position="124"/>
    </location>
</feature>
<dbReference type="InterPro" id="IPR036457">
    <property type="entry name" value="PPM-type-like_dom_sf"/>
</dbReference>
<dbReference type="SUPFAM" id="SSF81606">
    <property type="entry name" value="PP2C-like"/>
    <property type="match status" value="1"/>
</dbReference>
<dbReference type="InterPro" id="IPR011006">
    <property type="entry name" value="CheY-like_superfamily"/>
</dbReference>
<dbReference type="SMART" id="SM00448">
    <property type="entry name" value="REC"/>
    <property type="match status" value="1"/>
</dbReference>
<dbReference type="InterPro" id="IPR001789">
    <property type="entry name" value="Sig_transdc_resp-reg_receiver"/>
</dbReference>
<dbReference type="GO" id="GO:0000160">
    <property type="term" value="P:phosphorelay signal transduction system"/>
    <property type="evidence" value="ECO:0007669"/>
    <property type="project" value="InterPro"/>
</dbReference>
<evidence type="ECO:0000256" key="2">
    <source>
        <dbReference type="PROSITE-ProRule" id="PRU00169"/>
    </source>
</evidence>
<dbReference type="Pfam" id="PF00072">
    <property type="entry name" value="Response_reg"/>
    <property type="match status" value="1"/>
</dbReference>
<feature type="modified residue" description="4-aspartylphosphate" evidence="2">
    <location>
        <position position="56"/>
    </location>
</feature>
<evidence type="ECO:0000259" key="3">
    <source>
        <dbReference type="PROSITE" id="PS50110"/>
    </source>
</evidence>
<dbReference type="InterPro" id="IPR001932">
    <property type="entry name" value="PPM-type_phosphatase-like_dom"/>
</dbReference>
<keyword evidence="5" id="KW-1185">Reference proteome</keyword>
<proteinExistence type="predicted"/>
<dbReference type="Gene3D" id="3.40.50.2300">
    <property type="match status" value="1"/>
</dbReference>
<dbReference type="InterPro" id="IPR052016">
    <property type="entry name" value="Bact_Sigma-Reg"/>
</dbReference>
<organism evidence="4 5">
    <name type="scientific">Xylanimonas oleitrophica</name>
    <dbReference type="NCBI Taxonomy" id="2607479"/>
    <lineage>
        <taxon>Bacteria</taxon>
        <taxon>Bacillati</taxon>
        <taxon>Actinomycetota</taxon>
        <taxon>Actinomycetes</taxon>
        <taxon>Micrococcales</taxon>
        <taxon>Promicromonosporaceae</taxon>
        <taxon>Xylanimonas</taxon>
    </lineage>
</organism>
<keyword evidence="1" id="KW-0378">Hydrolase</keyword>
<dbReference type="GO" id="GO:0016791">
    <property type="term" value="F:phosphatase activity"/>
    <property type="evidence" value="ECO:0007669"/>
    <property type="project" value="TreeGrafter"/>
</dbReference>
<dbReference type="Pfam" id="PF07228">
    <property type="entry name" value="SpoIIE"/>
    <property type="match status" value="1"/>
</dbReference>
<evidence type="ECO:0000313" key="4">
    <source>
        <dbReference type="EMBL" id="PZR53095.1"/>
    </source>
</evidence>